<accession>A0A4S4D8Q3</accession>
<keyword evidence="3" id="KW-1185">Reference proteome</keyword>
<dbReference type="STRING" id="542762.A0A4S4D8Q3"/>
<name>A0A4S4D8Q3_CAMSN</name>
<evidence type="ECO:0000256" key="1">
    <source>
        <dbReference type="ARBA" id="ARBA00022801"/>
    </source>
</evidence>
<evidence type="ECO:0000313" key="2">
    <source>
        <dbReference type="EMBL" id="THF98841.1"/>
    </source>
</evidence>
<dbReference type="PANTHER" id="PTHR11247:SF8">
    <property type="entry name" value="PALMITOYL-PROTEIN THIOESTERASE 1"/>
    <property type="match status" value="1"/>
</dbReference>
<keyword evidence="1" id="KW-0378">Hydrolase</keyword>
<gene>
    <name evidence="2" type="ORF">TEA_001773</name>
</gene>
<organism evidence="2 3">
    <name type="scientific">Camellia sinensis var. sinensis</name>
    <name type="common">China tea</name>
    <dbReference type="NCBI Taxonomy" id="542762"/>
    <lineage>
        <taxon>Eukaryota</taxon>
        <taxon>Viridiplantae</taxon>
        <taxon>Streptophyta</taxon>
        <taxon>Embryophyta</taxon>
        <taxon>Tracheophyta</taxon>
        <taxon>Spermatophyta</taxon>
        <taxon>Magnoliopsida</taxon>
        <taxon>eudicotyledons</taxon>
        <taxon>Gunneridae</taxon>
        <taxon>Pentapetalae</taxon>
        <taxon>asterids</taxon>
        <taxon>Ericales</taxon>
        <taxon>Theaceae</taxon>
        <taxon>Camellia</taxon>
    </lineage>
</organism>
<dbReference type="InterPro" id="IPR029058">
    <property type="entry name" value="AB_hydrolase_fold"/>
</dbReference>
<evidence type="ECO:0000313" key="3">
    <source>
        <dbReference type="Proteomes" id="UP000306102"/>
    </source>
</evidence>
<sequence length="191" mass="21428">MNSLIKETPLTRNGSVAYRTWCLSCSPSDLYIQQFQHDTVLIPKETSWFGYYPDGAFDPVLPPQQTQLYIEDWIGLKTLDDAGKVQYISVPGKHLGISKSDAQKYIVPYLEDEASVKDSTGRHTYSRVRGVHHGVSQSRTEMQIVNHTEGDASAQMMLDGLSSYSWPASVTSFFDELLGFANDESSPRVVR</sequence>
<dbReference type="Gene3D" id="3.40.50.1820">
    <property type="entry name" value="alpha/beta hydrolase"/>
    <property type="match status" value="1"/>
</dbReference>
<dbReference type="SUPFAM" id="SSF53474">
    <property type="entry name" value="alpha/beta-Hydrolases"/>
    <property type="match status" value="1"/>
</dbReference>
<dbReference type="AlphaFoldDB" id="A0A4S4D8Q3"/>
<reference evidence="2 3" key="1">
    <citation type="journal article" date="2018" name="Proc. Natl. Acad. Sci. U.S.A.">
        <title>Draft genome sequence of Camellia sinensis var. sinensis provides insights into the evolution of the tea genome and tea quality.</title>
        <authorList>
            <person name="Wei C."/>
            <person name="Yang H."/>
            <person name="Wang S."/>
            <person name="Zhao J."/>
            <person name="Liu C."/>
            <person name="Gao L."/>
            <person name="Xia E."/>
            <person name="Lu Y."/>
            <person name="Tai Y."/>
            <person name="She G."/>
            <person name="Sun J."/>
            <person name="Cao H."/>
            <person name="Tong W."/>
            <person name="Gao Q."/>
            <person name="Li Y."/>
            <person name="Deng W."/>
            <person name="Jiang X."/>
            <person name="Wang W."/>
            <person name="Chen Q."/>
            <person name="Zhang S."/>
            <person name="Li H."/>
            <person name="Wu J."/>
            <person name="Wang P."/>
            <person name="Li P."/>
            <person name="Shi C."/>
            <person name="Zheng F."/>
            <person name="Jian J."/>
            <person name="Huang B."/>
            <person name="Shan D."/>
            <person name="Shi M."/>
            <person name="Fang C."/>
            <person name="Yue Y."/>
            <person name="Li F."/>
            <person name="Li D."/>
            <person name="Wei S."/>
            <person name="Han B."/>
            <person name="Jiang C."/>
            <person name="Yin Y."/>
            <person name="Xia T."/>
            <person name="Zhang Z."/>
            <person name="Bennetzen J.L."/>
            <person name="Zhao S."/>
            <person name="Wan X."/>
        </authorList>
    </citation>
    <scope>NUCLEOTIDE SEQUENCE [LARGE SCALE GENOMIC DNA]</scope>
    <source>
        <strain evidence="3">cv. Shuchazao</strain>
        <tissue evidence="2">Leaf</tissue>
    </source>
</reference>
<dbReference type="Pfam" id="PF02089">
    <property type="entry name" value="Palm_thioest"/>
    <property type="match status" value="1"/>
</dbReference>
<protein>
    <submittedName>
        <fullName evidence="2">Uncharacterized protein</fullName>
    </submittedName>
</protein>
<proteinExistence type="predicted"/>
<dbReference type="EMBL" id="SDRB02012136">
    <property type="protein sequence ID" value="THF98841.1"/>
    <property type="molecule type" value="Genomic_DNA"/>
</dbReference>
<dbReference type="PANTHER" id="PTHR11247">
    <property type="entry name" value="PALMITOYL-PROTEIN THIOESTERASE/DOLICHYLDIPHOSPHATASE 1"/>
    <property type="match status" value="1"/>
</dbReference>
<dbReference type="Proteomes" id="UP000306102">
    <property type="component" value="Unassembled WGS sequence"/>
</dbReference>
<dbReference type="GO" id="GO:0016790">
    <property type="term" value="F:thiolester hydrolase activity"/>
    <property type="evidence" value="ECO:0007669"/>
    <property type="project" value="TreeGrafter"/>
</dbReference>
<comment type="caution">
    <text evidence="2">The sequence shown here is derived from an EMBL/GenBank/DDBJ whole genome shotgun (WGS) entry which is preliminary data.</text>
</comment>